<dbReference type="FunFam" id="1.20.58.340:FF:000004">
    <property type="entry name" value="Magnesium transport protein CorA"/>
    <property type="match status" value="1"/>
</dbReference>
<keyword evidence="5 12" id="KW-0812">Transmembrane</keyword>
<dbReference type="OrthoDB" id="9803416at2"/>
<dbReference type="GO" id="GO:0050897">
    <property type="term" value="F:cobalt ion binding"/>
    <property type="evidence" value="ECO:0007669"/>
    <property type="project" value="TreeGrafter"/>
</dbReference>
<evidence type="ECO:0000313" key="14">
    <source>
        <dbReference type="Proteomes" id="UP000078534"/>
    </source>
</evidence>
<dbReference type="SUPFAM" id="SSF143865">
    <property type="entry name" value="CorA soluble domain-like"/>
    <property type="match status" value="1"/>
</dbReference>
<evidence type="ECO:0000256" key="5">
    <source>
        <dbReference type="ARBA" id="ARBA00022692"/>
    </source>
</evidence>
<evidence type="ECO:0000256" key="10">
    <source>
        <dbReference type="ARBA" id="ARBA00034269"/>
    </source>
</evidence>
<accession>A0A179SUX0</accession>
<comment type="similarity">
    <text evidence="2">Belongs to the CorA metal ion transporter (MIT) (TC 1.A.35) family.</text>
</comment>
<dbReference type="InterPro" id="IPR045861">
    <property type="entry name" value="CorA_cytoplasmic_dom"/>
</dbReference>
<dbReference type="GO" id="GO:0005886">
    <property type="term" value="C:plasma membrane"/>
    <property type="evidence" value="ECO:0007669"/>
    <property type="project" value="UniProtKB-SubCell"/>
</dbReference>
<comment type="function">
    <text evidence="11">Mediates influx of magnesium ions. Alternates between open and closed states. Activated by low cytoplasmic Mg(2+) levels. Inactive when cytoplasmic Mg(2+) levels are high.</text>
</comment>
<dbReference type="CDD" id="cd12822">
    <property type="entry name" value="TmCorA-like"/>
    <property type="match status" value="1"/>
</dbReference>
<gene>
    <name evidence="13" type="ORF">A6K24_08345</name>
</gene>
<dbReference type="InterPro" id="IPR045863">
    <property type="entry name" value="CorA_TM1_TM2"/>
</dbReference>
<dbReference type="STRING" id="152268.A6K24_08345"/>
<dbReference type="AlphaFoldDB" id="A0A179SUX0"/>
<comment type="caution">
    <text evidence="13">The sequence shown here is derived from an EMBL/GenBank/DDBJ whole genome shotgun (WGS) entry which is preliminary data.</text>
</comment>
<proteinExistence type="inferred from homology"/>
<keyword evidence="14" id="KW-1185">Reference proteome</keyword>
<evidence type="ECO:0000256" key="12">
    <source>
        <dbReference type="SAM" id="Phobius"/>
    </source>
</evidence>
<evidence type="ECO:0000313" key="13">
    <source>
        <dbReference type="EMBL" id="OAS84103.1"/>
    </source>
</evidence>
<protein>
    <recommendedName>
        <fullName evidence="15">Magnesium transporter CorA</fullName>
    </recommendedName>
</protein>
<evidence type="ECO:0000256" key="11">
    <source>
        <dbReference type="ARBA" id="ARBA00045497"/>
    </source>
</evidence>
<comment type="subcellular location">
    <subcellularLocation>
        <location evidence="1">Cell membrane</location>
        <topology evidence="1">Multi-pass membrane protein</topology>
    </subcellularLocation>
</comment>
<dbReference type="GO" id="GO:0000287">
    <property type="term" value="F:magnesium ion binding"/>
    <property type="evidence" value="ECO:0007669"/>
    <property type="project" value="TreeGrafter"/>
</dbReference>
<evidence type="ECO:0008006" key="15">
    <source>
        <dbReference type="Google" id="ProtNLM"/>
    </source>
</evidence>
<keyword evidence="3" id="KW-0813">Transport</keyword>
<evidence type="ECO:0000256" key="4">
    <source>
        <dbReference type="ARBA" id="ARBA00022475"/>
    </source>
</evidence>
<keyword evidence="8" id="KW-0406">Ion transport</keyword>
<dbReference type="InterPro" id="IPR002523">
    <property type="entry name" value="MgTranspt_CorA/ZnTranspt_ZntB"/>
</dbReference>
<dbReference type="Pfam" id="PF01544">
    <property type="entry name" value="CorA"/>
    <property type="match status" value="1"/>
</dbReference>
<dbReference type="GO" id="GO:0015095">
    <property type="term" value="F:magnesium ion transmembrane transporter activity"/>
    <property type="evidence" value="ECO:0007669"/>
    <property type="project" value="TreeGrafter"/>
</dbReference>
<dbReference type="Proteomes" id="UP000078534">
    <property type="component" value="Unassembled WGS sequence"/>
</dbReference>
<evidence type="ECO:0000256" key="9">
    <source>
        <dbReference type="ARBA" id="ARBA00023136"/>
    </source>
</evidence>
<reference evidence="14" key="1">
    <citation type="submission" date="2016-04" db="EMBL/GenBank/DDBJ databases">
        <authorList>
            <person name="Lyu Z."/>
            <person name="Lyu W."/>
        </authorList>
    </citation>
    <scope>NUCLEOTIDE SEQUENCE [LARGE SCALE GENOMIC DNA]</scope>
    <source>
        <strain evidence="14">C44</strain>
    </source>
</reference>
<dbReference type="PANTHER" id="PTHR46494:SF1">
    <property type="entry name" value="CORA FAMILY METAL ION TRANSPORTER (EUROFUNG)"/>
    <property type="match status" value="1"/>
</dbReference>
<organism evidence="13 14">
    <name type="scientific">Metabacillus litoralis</name>
    <dbReference type="NCBI Taxonomy" id="152268"/>
    <lineage>
        <taxon>Bacteria</taxon>
        <taxon>Bacillati</taxon>
        <taxon>Bacillota</taxon>
        <taxon>Bacilli</taxon>
        <taxon>Bacillales</taxon>
        <taxon>Bacillaceae</taxon>
        <taxon>Metabacillus</taxon>
    </lineage>
</organism>
<name>A0A179SUX0_9BACI</name>
<keyword evidence="4" id="KW-1003">Cell membrane</keyword>
<keyword evidence="7 12" id="KW-1133">Transmembrane helix</keyword>
<evidence type="ECO:0000256" key="3">
    <source>
        <dbReference type="ARBA" id="ARBA00022448"/>
    </source>
</evidence>
<evidence type="ECO:0000256" key="6">
    <source>
        <dbReference type="ARBA" id="ARBA00022842"/>
    </source>
</evidence>
<dbReference type="Gene3D" id="1.20.58.340">
    <property type="entry name" value="Magnesium transport protein CorA, transmembrane region"/>
    <property type="match status" value="2"/>
</dbReference>
<dbReference type="SUPFAM" id="SSF144083">
    <property type="entry name" value="Magnesium transport protein CorA, transmembrane region"/>
    <property type="match status" value="1"/>
</dbReference>
<sequence length="322" mass="37820">MLKYNKQTKCIERVESFTLPTTDEIIWFHIENKSYQKTLDTITEQLKIHPLAKRFMEEFSDLPKVNIFKNEAVISVFSIEEDFQPVKINILVGTNFIITREQESNLHLLSEIIKHFEENPEHMSHTGYILYRIIDKVSIEFLRAVDEIADEIQALEKSVFKDPFENKIGKKAYRWKAKLHDLRQIIEPQENVIKSIGHSEFPYINEDSGFYFQDLQHNYARIISAFDTFIENMASIFNLQLSLKSDHTNTIMKTLTLVSVIFIPMTFIAGLYGMNFEYIPELKWDYGYLYVLLLIFGLGIGIALYFRNKGWWGKKGESEKTK</sequence>
<dbReference type="RefSeq" id="WP_066337236.1">
    <property type="nucleotide sequence ID" value="NZ_LWSG01000034.1"/>
</dbReference>
<feature type="transmembrane region" description="Helical" evidence="12">
    <location>
        <begin position="254"/>
        <end position="274"/>
    </location>
</feature>
<dbReference type="Gene3D" id="3.30.460.20">
    <property type="entry name" value="CorA soluble domain-like"/>
    <property type="match status" value="1"/>
</dbReference>
<evidence type="ECO:0000256" key="8">
    <source>
        <dbReference type="ARBA" id="ARBA00023065"/>
    </source>
</evidence>
<dbReference type="PANTHER" id="PTHR46494">
    <property type="entry name" value="CORA FAMILY METAL ION TRANSPORTER (EUROFUNG)"/>
    <property type="match status" value="1"/>
</dbReference>
<evidence type="ECO:0000256" key="7">
    <source>
        <dbReference type="ARBA" id="ARBA00022989"/>
    </source>
</evidence>
<evidence type="ECO:0000256" key="2">
    <source>
        <dbReference type="ARBA" id="ARBA00009765"/>
    </source>
</evidence>
<keyword evidence="6" id="KW-0460">Magnesium</keyword>
<dbReference type="EMBL" id="LWSG01000034">
    <property type="protein sequence ID" value="OAS84103.1"/>
    <property type="molecule type" value="Genomic_DNA"/>
</dbReference>
<dbReference type="GO" id="GO:0015087">
    <property type="term" value="F:cobalt ion transmembrane transporter activity"/>
    <property type="evidence" value="ECO:0007669"/>
    <property type="project" value="TreeGrafter"/>
</dbReference>
<comment type="catalytic activity">
    <reaction evidence="10">
        <text>Mg(2+)(in) = Mg(2+)(out)</text>
        <dbReference type="Rhea" id="RHEA:29827"/>
        <dbReference type="ChEBI" id="CHEBI:18420"/>
    </reaction>
</comment>
<keyword evidence="9 12" id="KW-0472">Membrane</keyword>
<evidence type="ECO:0000256" key="1">
    <source>
        <dbReference type="ARBA" id="ARBA00004651"/>
    </source>
</evidence>
<feature type="transmembrane region" description="Helical" evidence="12">
    <location>
        <begin position="286"/>
        <end position="306"/>
    </location>
</feature>